<dbReference type="Proteomes" id="UP000822271">
    <property type="component" value="Unassembled WGS sequence"/>
</dbReference>
<reference evidence="1" key="2">
    <citation type="journal article" date="2020" name="Front. Microbiol.">
        <title>Genetic Variants of the DSF Quorum Sensing System in Stenotrophomonas maltophilia Influence Virulence and Resistance Phenotypes Among Genotypically Diverse Clinical Isolates.</title>
        <authorList>
            <person name="Yero D."/>
            <person name="Huedo P."/>
            <person name="Conchillo-Sole O."/>
            <person name="Martinez-Servat S."/>
            <person name="Mamat U."/>
            <person name="Coves X."/>
            <person name="Llanas F."/>
            <person name="Roca I."/>
            <person name="Vila J."/>
            <person name="Schaible U.E."/>
            <person name="Daura X."/>
            <person name="Gibert I."/>
        </authorList>
    </citation>
    <scope>NUCLEOTIDE SEQUENCE</scope>
    <source>
        <strain evidence="1">OG156</strain>
    </source>
</reference>
<dbReference type="AlphaFoldDB" id="A0AAW3S5E0"/>
<protein>
    <submittedName>
        <fullName evidence="1">Uncharacterized protein</fullName>
    </submittedName>
</protein>
<reference evidence="1" key="1">
    <citation type="submission" date="2018-09" db="EMBL/GenBank/DDBJ databases">
        <authorList>
            <person name="Groschel M."/>
            <person name="Kohl T."/>
            <person name="Conchillo-Sole O."/>
            <person name="Mamat U."/>
            <person name="Yero D."/>
            <person name="Niemann S."/>
            <person name="Daura X."/>
            <person name="Gibert I."/>
        </authorList>
    </citation>
    <scope>NUCLEOTIDE SEQUENCE</scope>
    <source>
        <strain evidence="1">OG156</strain>
    </source>
</reference>
<accession>A0AAW3S5E0</accession>
<proteinExistence type="predicted"/>
<dbReference type="GeneID" id="93832426"/>
<evidence type="ECO:0000313" key="2">
    <source>
        <dbReference type="Proteomes" id="UP000822271"/>
    </source>
</evidence>
<comment type="caution">
    <text evidence="1">The sequence shown here is derived from an EMBL/GenBank/DDBJ whole genome shotgun (WGS) entry which is preliminary data.</text>
</comment>
<organism evidence="1 2">
    <name type="scientific">Stenotrophomonas maltophilia</name>
    <name type="common">Pseudomonas maltophilia</name>
    <name type="synonym">Xanthomonas maltophilia</name>
    <dbReference type="NCBI Taxonomy" id="40324"/>
    <lineage>
        <taxon>Bacteria</taxon>
        <taxon>Pseudomonadati</taxon>
        <taxon>Pseudomonadota</taxon>
        <taxon>Gammaproteobacteria</taxon>
        <taxon>Lysobacterales</taxon>
        <taxon>Lysobacteraceae</taxon>
        <taxon>Stenotrophomonas</taxon>
        <taxon>Stenotrophomonas maltophilia group</taxon>
    </lineage>
</organism>
<dbReference type="EMBL" id="RAUE01000017">
    <property type="protein sequence ID" value="MBA0311574.1"/>
    <property type="molecule type" value="Genomic_DNA"/>
</dbReference>
<sequence length="192" mass="21723">MFGIFKKRESQMDQAQKQVDEALARLGASVLLITQAGKIVMTSEALKSRPKDWMGGQAIEVMVHHPSQEPYFIYYENEQYYFSMASAGGRQSLSDAQSFEGYRSSVSQVLCMFLVLHLIREEGKDIRHPEMSFTHNRIHTNVVAYVERLNNWYPIQHGSEEPDSATDRKLVLVNRGSVDISEVIAINAPSPA</sequence>
<evidence type="ECO:0000313" key="1">
    <source>
        <dbReference type="EMBL" id="MBA0311574.1"/>
    </source>
</evidence>
<dbReference type="RefSeq" id="WP_024957707.1">
    <property type="nucleotide sequence ID" value="NZ_CP008838.1"/>
</dbReference>
<name>A0AAW3S5E0_STEMA</name>
<gene>
    <name evidence="1" type="ORF">D7Y33_11250</name>
</gene>